<dbReference type="Proteomes" id="UP000283387">
    <property type="component" value="Unassembled WGS sequence"/>
</dbReference>
<dbReference type="Gene3D" id="3.30.230.10">
    <property type="match status" value="1"/>
</dbReference>
<comment type="catalytic activity">
    <reaction evidence="9">
        <text>4-CDP-2-C-methyl-D-erythritol + ATP = 4-CDP-2-C-methyl-D-erythritol 2-phosphate + ADP + H(+)</text>
        <dbReference type="Rhea" id="RHEA:18437"/>
        <dbReference type="ChEBI" id="CHEBI:15378"/>
        <dbReference type="ChEBI" id="CHEBI:30616"/>
        <dbReference type="ChEBI" id="CHEBI:57823"/>
        <dbReference type="ChEBI" id="CHEBI:57919"/>
        <dbReference type="ChEBI" id="CHEBI:456216"/>
        <dbReference type="EC" id="2.7.1.148"/>
    </reaction>
</comment>
<dbReference type="EMBL" id="RAPN01000001">
    <property type="protein sequence ID" value="RKD92772.1"/>
    <property type="molecule type" value="Genomic_DNA"/>
</dbReference>
<dbReference type="EC" id="2.7.1.148" evidence="2 9"/>
<evidence type="ECO:0000259" key="11">
    <source>
        <dbReference type="Pfam" id="PF08544"/>
    </source>
</evidence>
<comment type="similarity">
    <text evidence="1 9">Belongs to the GHMP kinase family. IspE subfamily.</text>
</comment>
<dbReference type="InterPro" id="IPR036554">
    <property type="entry name" value="GHMP_kinase_C_sf"/>
</dbReference>
<evidence type="ECO:0000256" key="1">
    <source>
        <dbReference type="ARBA" id="ARBA00009684"/>
    </source>
</evidence>
<dbReference type="RefSeq" id="WP_120273951.1">
    <property type="nucleotide sequence ID" value="NZ_RAPN01000001.1"/>
</dbReference>
<feature type="domain" description="GHMP kinase N-terminal" evidence="10">
    <location>
        <begin position="63"/>
        <end position="139"/>
    </location>
</feature>
<name>A0A419WBI9_9BACT</name>
<evidence type="ECO:0000256" key="4">
    <source>
        <dbReference type="ARBA" id="ARBA00022679"/>
    </source>
</evidence>
<evidence type="ECO:0000256" key="3">
    <source>
        <dbReference type="ARBA" id="ARBA00017473"/>
    </source>
</evidence>
<dbReference type="GO" id="GO:0005524">
    <property type="term" value="F:ATP binding"/>
    <property type="evidence" value="ECO:0007669"/>
    <property type="project" value="UniProtKB-UniRule"/>
</dbReference>
<dbReference type="SUPFAM" id="SSF54211">
    <property type="entry name" value="Ribosomal protein S5 domain 2-like"/>
    <property type="match status" value="1"/>
</dbReference>
<dbReference type="InterPro" id="IPR013750">
    <property type="entry name" value="GHMP_kinase_C_dom"/>
</dbReference>
<comment type="function">
    <text evidence="9">Catalyzes the phosphorylation of the position 2 hydroxy group of 4-diphosphocytidyl-2C-methyl-D-erythritol.</text>
</comment>
<feature type="domain" description="GHMP kinase C-terminal" evidence="11">
    <location>
        <begin position="206"/>
        <end position="253"/>
    </location>
</feature>
<sequence>MITYPIAKINIGLLVTEKRADGFHNLETIFYPIQMQDVLEVVEADEFKFSMSGLDLDGDPNDNLVVKAYNLIKNDYQIPAVQIHLHKNIPSGAGLGGGSSDAAYMLLALNDLFSLKISEEKLMDYALRLGSDCPFFLKGRPVYATGRGEVMQDVPVELKEYYLILVKPPVHVSTALAYQNIVPQKPRLSLKGLVGFAVGKWKGNILNHFEKYVFQEHPEVAQIKKTLYDQGAAFVLMSGSGSAVYGLFRSEKRGIENYFPKDYQVFRQRL</sequence>
<evidence type="ECO:0000313" key="12">
    <source>
        <dbReference type="EMBL" id="RKD92772.1"/>
    </source>
</evidence>
<keyword evidence="6 9" id="KW-0418">Kinase</keyword>
<evidence type="ECO:0000256" key="2">
    <source>
        <dbReference type="ARBA" id="ARBA00012052"/>
    </source>
</evidence>
<evidence type="ECO:0000256" key="6">
    <source>
        <dbReference type="ARBA" id="ARBA00022777"/>
    </source>
</evidence>
<dbReference type="PIRSF" id="PIRSF010376">
    <property type="entry name" value="IspE"/>
    <property type="match status" value="1"/>
</dbReference>
<dbReference type="NCBIfam" id="TIGR00154">
    <property type="entry name" value="ispE"/>
    <property type="match status" value="1"/>
</dbReference>
<dbReference type="InterPro" id="IPR014721">
    <property type="entry name" value="Ribsml_uS5_D2-typ_fold_subgr"/>
</dbReference>
<dbReference type="UniPathway" id="UPA00056">
    <property type="reaction ID" value="UER00094"/>
</dbReference>
<feature type="active site" evidence="9">
    <location>
        <position position="132"/>
    </location>
</feature>
<proteinExistence type="inferred from homology"/>
<feature type="active site" evidence="9">
    <location>
        <position position="8"/>
    </location>
</feature>
<keyword evidence="7 9" id="KW-0067">ATP-binding</keyword>
<keyword evidence="4 9" id="KW-0808">Transferase</keyword>
<dbReference type="PANTHER" id="PTHR43527">
    <property type="entry name" value="4-DIPHOSPHOCYTIDYL-2-C-METHYL-D-ERYTHRITOL KINASE, CHLOROPLASTIC"/>
    <property type="match status" value="1"/>
</dbReference>
<keyword evidence="9" id="KW-0414">Isoprene biosynthesis</keyword>
<dbReference type="AlphaFoldDB" id="A0A419WBI9"/>
<dbReference type="Pfam" id="PF08544">
    <property type="entry name" value="GHMP_kinases_C"/>
    <property type="match status" value="1"/>
</dbReference>
<evidence type="ECO:0000256" key="8">
    <source>
        <dbReference type="ARBA" id="ARBA00032554"/>
    </source>
</evidence>
<dbReference type="InterPro" id="IPR006204">
    <property type="entry name" value="GHMP_kinase_N_dom"/>
</dbReference>
<comment type="pathway">
    <text evidence="9">Isoprenoid biosynthesis; isopentenyl diphosphate biosynthesis via DXP pathway; isopentenyl diphosphate from 1-deoxy-D-xylulose 5-phosphate: step 3/6.</text>
</comment>
<dbReference type="InterPro" id="IPR020568">
    <property type="entry name" value="Ribosomal_Su5_D2-typ_SF"/>
</dbReference>
<gene>
    <name evidence="9" type="primary">ispE</name>
    <name evidence="12" type="ORF">BC643_3149</name>
</gene>
<keyword evidence="5 9" id="KW-0547">Nucleotide-binding</keyword>
<comment type="caution">
    <text evidence="12">The sequence shown here is derived from an EMBL/GenBank/DDBJ whole genome shotgun (WGS) entry which is preliminary data.</text>
</comment>
<protein>
    <recommendedName>
        <fullName evidence="3 9">4-diphosphocytidyl-2-C-methyl-D-erythritol kinase</fullName>
        <shortName evidence="9">CMK</shortName>
        <ecNumber evidence="2 9">2.7.1.148</ecNumber>
    </recommendedName>
    <alternativeName>
        <fullName evidence="8 9">4-(cytidine-5'-diphospho)-2-C-methyl-D-erythritol kinase</fullName>
    </alternativeName>
</protein>
<evidence type="ECO:0000256" key="5">
    <source>
        <dbReference type="ARBA" id="ARBA00022741"/>
    </source>
</evidence>
<dbReference type="PANTHER" id="PTHR43527:SF2">
    <property type="entry name" value="4-DIPHOSPHOCYTIDYL-2-C-METHYL-D-ERYTHRITOL KINASE, CHLOROPLASTIC"/>
    <property type="match status" value="1"/>
</dbReference>
<dbReference type="GO" id="GO:0016114">
    <property type="term" value="P:terpenoid biosynthetic process"/>
    <property type="evidence" value="ECO:0007669"/>
    <property type="project" value="UniProtKB-UniRule"/>
</dbReference>
<evidence type="ECO:0000256" key="7">
    <source>
        <dbReference type="ARBA" id="ARBA00022840"/>
    </source>
</evidence>
<dbReference type="InterPro" id="IPR004424">
    <property type="entry name" value="IspE"/>
</dbReference>
<reference evidence="12 13" key="1">
    <citation type="submission" date="2018-09" db="EMBL/GenBank/DDBJ databases">
        <title>Genomic Encyclopedia of Archaeal and Bacterial Type Strains, Phase II (KMG-II): from individual species to whole genera.</title>
        <authorList>
            <person name="Goeker M."/>
        </authorList>
    </citation>
    <scope>NUCLEOTIDE SEQUENCE [LARGE SCALE GENOMIC DNA]</scope>
    <source>
        <strain evidence="12 13">DSM 27148</strain>
    </source>
</reference>
<dbReference type="HAMAP" id="MF_00061">
    <property type="entry name" value="IspE"/>
    <property type="match status" value="1"/>
</dbReference>
<dbReference type="GO" id="GO:0019288">
    <property type="term" value="P:isopentenyl diphosphate biosynthetic process, methylerythritol 4-phosphate pathway"/>
    <property type="evidence" value="ECO:0007669"/>
    <property type="project" value="UniProtKB-UniRule"/>
</dbReference>
<keyword evidence="13" id="KW-1185">Reference proteome</keyword>
<evidence type="ECO:0000256" key="9">
    <source>
        <dbReference type="HAMAP-Rule" id="MF_00061"/>
    </source>
</evidence>
<dbReference type="Gene3D" id="3.30.70.890">
    <property type="entry name" value="GHMP kinase, C-terminal domain"/>
    <property type="match status" value="1"/>
</dbReference>
<dbReference type="Pfam" id="PF00288">
    <property type="entry name" value="GHMP_kinases_N"/>
    <property type="match status" value="1"/>
</dbReference>
<dbReference type="SUPFAM" id="SSF55060">
    <property type="entry name" value="GHMP Kinase, C-terminal domain"/>
    <property type="match status" value="1"/>
</dbReference>
<feature type="binding site" evidence="9">
    <location>
        <begin position="90"/>
        <end position="100"/>
    </location>
    <ligand>
        <name>ATP</name>
        <dbReference type="ChEBI" id="CHEBI:30616"/>
    </ligand>
</feature>
<evidence type="ECO:0000313" key="13">
    <source>
        <dbReference type="Proteomes" id="UP000283387"/>
    </source>
</evidence>
<accession>A0A419WBI9</accession>
<dbReference type="GO" id="GO:0050515">
    <property type="term" value="F:4-(cytidine 5'-diphospho)-2-C-methyl-D-erythritol kinase activity"/>
    <property type="evidence" value="ECO:0007669"/>
    <property type="project" value="UniProtKB-UniRule"/>
</dbReference>
<evidence type="ECO:0000259" key="10">
    <source>
        <dbReference type="Pfam" id="PF00288"/>
    </source>
</evidence>
<organism evidence="12 13">
    <name type="scientific">Mangrovibacterium diazotrophicum</name>
    <dbReference type="NCBI Taxonomy" id="1261403"/>
    <lineage>
        <taxon>Bacteria</taxon>
        <taxon>Pseudomonadati</taxon>
        <taxon>Bacteroidota</taxon>
        <taxon>Bacteroidia</taxon>
        <taxon>Marinilabiliales</taxon>
        <taxon>Prolixibacteraceae</taxon>
        <taxon>Mangrovibacterium</taxon>
    </lineage>
</organism>
<dbReference type="OrthoDB" id="9809438at2"/>